<evidence type="ECO:0000256" key="5">
    <source>
        <dbReference type="ARBA" id="ARBA00023235"/>
    </source>
</evidence>
<reference evidence="8 9" key="1">
    <citation type="submission" date="2019-05" db="EMBL/GenBank/DDBJ databases">
        <title>Emergence of the Ug99 lineage of the wheat stem rust pathogen through somatic hybridization.</title>
        <authorList>
            <person name="Li F."/>
            <person name="Upadhyaya N.M."/>
            <person name="Sperschneider J."/>
            <person name="Matny O."/>
            <person name="Nguyen-Phuc H."/>
            <person name="Mago R."/>
            <person name="Raley C."/>
            <person name="Miller M.E."/>
            <person name="Silverstein K.A.T."/>
            <person name="Henningsen E."/>
            <person name="Hirsch C.D."/>
            <person name="Visser B."/>
            <person name="Pretorius Z.A."/>
            <person name="Steffenson B.J."/>
            <person name="Schwessinger B."/>
            <person name="Dodds P.N."/>
            <person name="Figueroa M."/>
        </authorList>
    </citation>
    <scope>NUCLEOTIDE SEQUENCE [LARGE SCALE GENOMIC DNA]</scope>
    <source>
        <strain evidence="8 9">Ug99</strain>
    </source>
</reference>
<evidence type="ECO:0000313" key="8">
    <source>
        <dbReference type="EMBL" id="KAA1093502.1"/>
    </source>
</evidence>
<dbReference type="FunFam" id="3.10.50.40:FF:000006">
    <property type="entry name" value="Peptidyl-prolyl cis-trans isomerase"/>
    <property type="match status" value="2"/>
</dbReference>
<protein>
    <recommendedName>
        <fullName evidence="2 6">peptidylprolyl isomerase</fullName>
        <ecNumber evidence="2 6">5.2.1.8</ecNumber>
    </recommendedName>
</protein>
<dbReference type="InterPro" id="IPR051989">
    <property type="entry name" value="FKBP-like_isomerase"/>
</dbReference>
<evidence type="ECO:0000256" key="2">
    <source>
        <dbReference type="ARBA" id="ARBA00013194"/>
    </source>
</evidence>
<accession>A0A5B0NXN5</accession>
<sequence length="374" mass="40793">MKVAGIWPRPEEPEPKITKLVRPPGMPSPSRIAVSVPILLYWLVHVALIDSVDCLPEDRRHSGSLVSRSNNDADSHNKVLVDILFKPSSCPLVSQVDDQLAVTYVGTLTETGKQFDASQDPKDPFVFTLGVGEVILGWDQGMLGMCEGEKRVLKIPPQLGYGHRGAGADIPPDASLTFRVELIEIQNRKSDLNQLEIQTTYQPASCPIKSENGDQMAMTYVGTLKSNGAQFDAIKTPDSPFEFKLGAGQVIEGWDQGLKDMCVGERRKLVIPASMAYGAYGDSSSNPPIPPNADLVFETEVNAPSKQFCEGRIHDLDRLINEMFFFLSYDGSWDSHSSSIFATALTGLIRIVTRDGGFGAGLSSKAWATSSNVF</sequence>
<dbReference type="PANTHER" id="PTHR46046">
    <property type="entry name" value="PEPTIDYLPROLYL ISOMERASE"/>
    <property type="match status" value="1"/>
</dbReference>
<keyword evidence="4 6" id="KW-0697">Rotamase</keyword>
<evidence type="ECO:0000256" key="1">
    <source>
        <dbReference type="ARBA" id="ARBA00000971"/>
    </source>
</evidence>
<comment type="caution">
    <text evidence="8">The sequence shown here is derived from an EMBL/GenBank/DDBJ whole genome shotgun (WGS) entry which is preliminary data.</text>
</comment>
<dbReference type="EMBL" id="VDEP01000374">
    <property type="protein sequence ID" value="KAA1093502.1"/>
    <property type="molecule type" value="Genomic_DNA"/>
</dbReference>
<dbReference type="PROSITE" id="PS50059">
    <property type="entry name" value="FKBP_PPIASE"/>
    <property type="match status" value="2"/>
</dbReference>
<evidence type="ECO:0000256" key="4">
    <source>
        <dbReference type="ARBA" id="ARBA00023110"/>
    </source>
</evidence>
<dbReference type="EC" id="5.2.1.8" evidence="2 6"/>
<dbReference type="AlphaFoldDB" id="A0A5B0NXN5"/>
<dbReference type="Proteomes" id="UP000325313">
    <property type="component" value="Unassembled WGS sequence"/>
</dbReference>
<dbReference type="Pfam" id="PF00254">
    <property type="entry name" value="FKBP_C"/>
    <property type="match status" value="2"/>
</dbReference>
<evidence type="ECO:0000259" key="7">
    <source>
        <dbReference type="PROSITE" id="PS50059"/>
    </source>
</evidence>
<dbReference type="PANTHER" id="PTHR46046:SF5">
    <property type="entry name" value="PEPTIDYLPROLYL ISOMERASE"/>
    <property type="match status" value="1"/>
</dbReference>
<gene>
    <name evidence="8" type="primary">FKBP9_1</name>
    <name evidence="8" type="ORF">PGTUg99_023293</name>
</gene>
<keyword evidence="5 6" id="KW-0413">Isomerase</keyword>
<name>A0A5B0NXN5_PUCGR</name>
<dbReference type="InterPro" id="IPR001179">
    <property type="entry name" value="PPIase_FKBP_dom"/>
</dbReference>
<organism evidence="8 9">
    <name type="scientific">Puccinia graminis f. sp. tritici</name>
    <dbReference type="NCBI Taxonomy" id="56615"/>
    <lineage>
        <taxon>Eukaryota</taxon>
        <taxon>Fungi</taxon>
        <taxon>Dikarya</taxon>
        <taxon>Basidiomycota</taxon>
        <taxon>Pucciniomycotina</taxon>
        <taxon>Pucciniomycetes</taxon>
        <taxon>Pucciniales</taxon>
        <taxon>Pucciniaceae</taxon>
        <taxon>Puccinia</taxon>
    </lineage>
</organism>
<dbReference type="SUPFAM" id="SSF54534">
    <property type="entry name" value="FKBP-like"/>
    <property type="match status" value="2"/>
</dbReference>
<dbReference type="Gene3D" id="3.10.50.40">
    <property type="match status" value="2"/>
</dbReference>
<evidence type="ECO:0000256" key="6">
    <source>
        <dbReference type="PROSITE-ProRule" id="PRU00277"/>
    </source>
</evidence>
<feature type="domain" description="PPIase FKBP-type" evidence="7">
    <location>
        <begin position="213"/>
        <end position="305"/>
    </location>
</feature>
<evidence type="ECO:0000256" key="3">
    <source>
        <dbReference type="ARBA" id="ARBA00022737"/>
    </source>
</evidence>
<dbReference type="GO" id="GO:0003755">
    <property type="term" value="F:peptidyl-prolyl cis-trans isomerase activity"/>
    <property type="evidence" value="ECO:0007669"/>
    <property type="project" value="UniProtKB-KW"/>
</dbReference>
<dbReference type="InterPro" id="IPR046357">
    <property type="entry name" value="PPIase_dom_sf"/>
</dbReference>
<keyword evidence="3" id="KW-0677">Repeat</keyword>
<dbReference type="GO" id="GO:0005783">
    <property type="term" value="C:endoplasmic reticulum"/>
    <property type="evidence" value="ECO:0007669"/>
    <property type="project" value="TreeGrafter"/>
</dbReference>
<proteinExistence type="predicted"/>
<evidence type="ECO:0000313" key="9">
    <source>
        <dbReference type="Proteomes" id="UP000325313"/>
    </source>
</evidence>
<comment type="catalytic activity">
    <reaction evidence="1 6">
        <text>[protein]-peptidylproline (omega=180) = [protein]-peptidylproline (omega=0)</text>
        <dbReference type="Rhea" id="RHEA:16237"/>
        <dbReference type="Rhea" id="RHEA-COMP:10747"/>
        <dbReference type="Rhea" id="RHEA-COMP:10748"/>
        <dbReference type="ChEBI" id="CHEBI:83833"/>
        <dbReference type="ChEBI" id="CHEBI:83834"/>
        <dbReference type="EC" id="5.2.1.8"/>
    </reaction>
</comment>
<feature type="domain" description="PPIase FKBP-type" evidence="7">
    <location>
        <begin position="97"/>
        <end position="186"/>
    </location>
</feature>